<evidence type="ECO:0000256" key="6">
    <source>
        <dbReference type="ARBA" id="ARBA00023125"/>
    </source>
</evidence>
<feature type="domain" description="TaqI-like C-terminal specificity" evidence="10">
    <location>
        <begin position="485"/>
        <end position="592"/>
    </location>
</feature>
<dbReference type="PANTHER" id="PTHR33841">
    <property type="entry name" value="DNA METHYLTRANSFERASE YEEA-RELATED"/>
    <property type="match status" value="1"/>
</dbReference>
<evidence type="ECO:0000259" key="10">
    <source>
        <dbReference type="Pfam" id="PF12950"/>
    </source>
</evidence>
<dbReference type="Gene3D" id="3.40.50.150">
    <property type="entry name" value="Vaccinia Virus protein VP39"/>
    <property type="match status" value="1"/>
</dbReference>
<feature type="domain" description="Type II methyltransferase M.TaqI-like" evidence="9">
    <location>
        <begin position="176"/>
        <end position="330"/>
    </location>
</feature>
<evidence type="ECO:0000256" key="2">
    <source>
        <dbReference type="ARBA" id="ARBA00022603"/>
    </source>
</evidence>
<dbReference type="AlphaFoldDB" id="A0A5B9DEU2"/>
<dbReference type="Proteomes" id="UP000321408">
    <property type="component" value="Chromosome"/>
</dbReference>
<evidence type="ECO:0000313" key="11">
    <source>
        <dbReference type="EMBL" id="QEE17622.1"/>
    </source>
</evidence>
<dbReference type="PRINTS" id="PR00507">
    <property type="entry name" value="N12N6MTFRASE"/>
</dbReference>
<accession>A0A5B9DEU2</accession>
<dbReference type="EC" id="2.1.1.72" evidence="1"/>
<evidence type="ECO:0000256" key="1">
    <source>
        <dbReference type="ARBA" id="ARBA00011900"/>
    </source>
</evidence>
<evidence type="ECO:0000256" key="5">
    <source>
        <dbReference type="ARBA" id="ARBA00022747"/>
    </source>
</evidence>
<dbReference type="Pfam" id="PF12950">
    <property type="entry name" value="TaqI_C"/>
    <property type="match status" value="1"/>
</dbReference>
<sequence>MDVEIIFKKIYDNIMDLVRRHPESLILQWFESKNLELLSHYGILIDKNAQNDNLKNEILLSDLSWDCDSNKFMTEIGNFLNTIVNLRDKLKRSNLGQEFTPFYIVHQIIQQIKIINNTVTRKKKNLVIIDFAGGTGNFIISILQEEFIKIESNFDFSHSKSRIQNEITKIIDKFHNRLFVLDIDPISCYCITLFSIIIALHFFLRNKINLNHKLLDQLPLITVLQVNFLKLHKFYPDLKADIILGNPPYIFSRDLESDLKRYLKIEKYHTVKGQYDLSDVFLEQSLKLLKLEGILSVIIPETLLFLENRKVLRKLIVKNSQTIKIIPTENVFEGVSVENILLFCKKNTSPENESIEIIWEENTAETLIKSDLLEDPNVYLIKYDPITIEIINWLKKNFLSINEWNRINSDDKIEIFRGVELSKHGRIMRCNHCSKWMPFSRKRLLCSHCKKELSIKREVINIISEKTNANSENVVNFIQNMSLNEINAKATSQIKLNFVGINYKDISKYRKKRIIVRQILAQNKICAAISPENALNSQSIYNIILSKKLEPYIIELTQILRTDIISYFNYMTFSRGKRLFSRILLNKLKDLPWIPRNLNFKNISNISNNFKSEIEKVISS</sequence>
<feature type="transmembrane region" description="Helical" evidence="8">
    <location>
        <begin position="186"/>
        <end position="204"/>
    </location>
</feature>
<reference evidence="11 12" key="1">
    <citation type="journal article" date="2020" name="Nature">
        <title>Isolation of an archaeon at the prokaryote-eukaryote interface.</title>
        <authorList>
            <person name="Imachi H."/>
            <person name="Nobu M.K."/>
            <person name="Nakahara N."/>
            <person name="Morono Y."/>
            <person name="Ogawara M."/>
            <person name="Takaki Y."/>
            <person name="Takano Y."/>
            <person name="Uematsu K."/>
            <person name="Ikuta T."/>
            <person name="Ito M."/>
            <person name="Matsui Y."/>
            <person name="Miyazaki M."/>
            <person name="Murata K."/>
            <person name="Saito Y."/>
            <person name="Sakai S."/>
            <person name="Song C."/>
            <person name="Tasumi E."/>
            <person name="Yamanaka Y."/>
            <person name="Yamaguchi T."/>
            <person name="Kamagata Y."/>
            <person name="Tamaki H."/>
            <person name="Takai K."/>
        </authorList>
    </citation>
    <scope>NUCLEOTIDE SEQUENCE [LARGE SCALE GENOMIC DNA]</scope>
    <source>
        <strain evidence="11 12">MK-D1</strain>
    </source>
</reference>
<evidence type="ECO:0000313" key="12">
    <source>
        <dbReference type="Proteomes" id="UP000321408"/>
    </source>
</evidence>
<keyword evidence="4" id="KW-0949">S-adenosyl-L-methionine</keyword>
<keyword evidence="8" id="KW-1133">Transmembrane helix</keyword>
<dbReference type="OrthoDB" id="45790at2157"/>
<dbReference type="InterPro" id="IPR029063">
    <property type="entry name" value="SAM-dependent_MTases_sf"/>
</dbReference>
<keyword evidence="5" id="KW-0680">Restriction system</keyword>
<dbReference type="KEGG" id="psyt:DSAG12_03459"/>
<protein>
    <recommendedName>
        <fullName evidence="1">site-specific DNA-methyltransferase (adenine-specific)</fullName>
        <ecNumber evidence="1">2.1.1.72</ecNumber>
    </recommendedName>
</protein>
<keyword evidence="2 11" id="KW-0489">Methyltransferase</keyword>
<evidence type="ECO:0000256" key="7">
    <source>
        <dbReference type="ARBA" id="ARBA00047942"/>
    </source>
</evidence>
<dbReference type="GO" id="GO:0009307">
    <property type="term" value="P:DNA restriction-modification system"/>
    <property type="evidence" value="ECO:0007669"/>
    <property type="project" value="UniProtKB-KW"/>
</dbReference>
<dbReference type="InterPro" id="IPR002052">
    <property type="entry name" value="DNA_methylase_N6_adenine_CS"/>
</dbReference>
<dbReference type="SUPFAM" id="SSF53335">
    <property type="entry name" value="S-adenosyl-L-methionine-dependent methyltransferases"/>
    <property type="match status" value="1"/>
</dbReference>
<evidence type="ECO:0000256" key="3">
    <source>
        <dbReference type="ARBA" id="ARBA00022679"/>
    </source>
</evidence>
<evidence type="ECO:0000256" key="4">
    <source>
        <dbReference type="ARBA" id="ARBA00022691"/>
    </source>
</evidence>
<dbReference type="EMBL" id="CP042905">
    <property type="protein sequence ID" value="QEE17622.1"/>
    <property type="molecule type" value="Genomic_DNA"/>
</dbReference>
<keyword evidence="3" id="KW-0808">Transferase</keyword>
<name>A0A5B9DEU2_9ARCH</name>
<organism evidence="11 12">
    <name type="scientific">Promethearchaeum syntrophicum</name>
    <dbReference type="NCBI Taxonomy" id="2594042"/>
    <lineage>
        <taxon>Archaea</taxon>
        <taxon>Promethearchaeati</taxon>
        <taxon>Promethearchaeota</taxon>
        <taxon>Promethearchaeia</taxon>
        <taxon>Promethearchaeales</taxon>
        <taxon>Promethearchaeaceae</taxon>
        <taxon>Promethearchaeum</taxon>
    </lineage>
</organism>
<comment type="catalytic activity">
    <reaction evidence="7">
        <text>a 2'-deoxyadenosine in DNA + S-adenosyl-L-methionine = an N(6)-methyl-2'-deoxyadenosine in DNA + S-adenosyl-L-homocysteine + H(+)</text>
        <dbReference type="Rhea" id="RHEA:15197"/>
        <dbReference type="Rhea" id="RHEA-COMP:12418"/>
        <dbReference type="Rhea" id="RHEA-COMP:12419"/>
        <dbReference type="ChEBI" id="CHEBI:15378"/>
        <dbReference type="ChEBI" id="CHEBI:57856"/>
        <dbReference type="ChEBI" id="CHEBI:59789"/>
        <dbReference type="ChEBI" id="CHEBI:90615"/>
        <dbReference type="ChEBI" id="CHEBI:90616"/>
        <dbReference type="EC" id="2.1.1.72"/>
    </reaction>
</comment>
<keyword evidence="8" id="KW-0812">Transmembrane</keyword>
<dbReference type="GO" id="GO:0032259">
    <property type="term" value="P:methylation"/>
    <property type="evidence" value="ECO:0007669"/>
    <property type="project" value="UniProtKB-KW"/>
</dbReference>
<evidence type="ECO:0000259" key="9">
    <source>
        <dbReference type="Pfam" id="PF07669"/>
    </source>
</evidence>
<proteinExistence type="predicted"/>
<keyword evidence="6" id="KW-0238">DNA-binding</keyword>
<dbReference type="InterPro" id="IPR025931">
    <property type="entry name" value="TaqI_C"/>
</dbReference>
<dbReference type="GeneID" id="41331430"/>
<dbReference type="GO" id="GO:0009007">
    <property type="term" value="F:site-specific DNA-methyltransferase (adenine-specific) activity"/>
    <property type="evidence" value="ECO:0007669"/>
    <property type="project" value="UniProtKB-EC"/>
</dbReference>
<dbReference type="PANTHER" id="PTHR33841:SF6">
    <property type="entry name" value="TYPE II METHYLTRANSFERASE M.HINDII"/>
    <property type="match status" value="1"/>
</dbReference>
<dbReference type="InterPro" id="IPR011639">
    <property type="entry name" value="MethylTrfase_TaqI-like_dom"/>
</dbReference>
<evidence type="ECO:0000256" key="8">
    <source>
        <dbReference type="SAM" id="Phobius"/>
    </source>
</evidence>
<dbReference type="PROSITE" id="PS00092">
    <property type="entry name" value="N6_MTASE"/>
    <property type="match status" value="1"/>
</dbReference>
<keyword evidence="8" id="KW-0472">Membrane</keyword>
<dbReference type="GO" id="GO:0003677">
    <property type="term" value="F:DNA binding"/>
    <property type="evidence" value="ECO:0007669"/>
    <property type="project" value="UniProtKB-KW"/>
</dbReference>
<keyword evidence="12" id="KW-1185">Reference proteome</keyword>
<gene>
    <name evidence="11" type="ORF">DSAG12_03459</name>
</gene>
<dbReference type="InterPro" id="IPR050953">
    <property type="entry name" value="N4_N6_ade-DNA_methylase"/>
</dbReference>
<dbReference type="RefSeq" id="WP_147664511.1">
    <property type="nucleotide sequence ID" value="NZ_CP042905.2"/>
</dbReference>
<dbReference type="Pfam" id="PF07669">
    <property type="entry name" value="Eco57I"/>
    <property type="match status" value="1"/>
</dbReference>
<reference evidence="11 12" key="2">
    <citation type="journal article" date="2024" name="Int. J. Syst. Evol. Microbiol.">
        <title>Promethearchaeum syntrophicum gen. nov., sp. nov., an anaerobic, obligately syntrophic archaeon, the first isolate of the lineage 'Asgard' archaea, and proposal of the new archaeal phylum Promethearchaeota phyl. nov. and kingdom Promethearchaeati regn. nov.</title>
        <authorList>
            <person name="Imachi H."/>
            <person name="Nobu M.K."/>
            <person name="Kato S."/>
            <person name="Takaki Y."/>
            <person name="Miyazaki M."/>
            <person name="Miyata M."/>
            <person name="Ogawara M."/>
            <person name="Saito Y."/>
            <person name="Sakai S."/>
            <person name="Tahara Y.O."/>
            <person name="Takano Y."/>
            <person name="Tasumi E."/>
            <person name="Uematsu K."/>
            <person name="Yoshimura T."/>
            <person name="Itoh T."/>
            <person name="Ohkuma M."/>
            <person name="Takai K."/>
        </authorList>
    </citation>
    <scope>NUCLEOTIDE SEQUENCE [LARGE SCALE GENOMIC DNA]</scope>
    <source>
        <strain evidence="11 12">MK-D1</strain>
    </source>
</reference>